<protein>
    <submittedName>
        <fullName evidence="3">AAA family ATPase</fullName>
    </submittedName>
</protein>
<proteinExistence type="predicted"/>
<evidence type="ECO:0000259" key="2">
    <source>
        <dbReference type="Pfam" id="PF13635"/>
    </source>
</evidence>
<accession>A0A1Y3U5S5</accession>
<evidence type="ECO:0000313" key="3">
    <source>
        <dbReference type="EMBL" id="OUN44091.1"/>
    </source>
</evidence>
<comment type="caution">
    <text evidence="3">The sequence shown here is derived from an EMBL/GenBank/DDBJ whole genome shotgun (WGS) entry which is preliminary data.</text>
</comment>
<dbReference type="Pfam" id="PF13635">
    <property type="entry name" value="DUF4143"/>
    <property type="match status" value="1"/>
</dbReference>
<dbReference type="RefSeq" id="WP_087185845.1">
    <property type="nucleotide sequence ID" value="NZ_NFHO01000002.1"/>
</dbReference>
<feature type="domain" description="AAA" evidence="1">
    <location>
        <begin position="21"/>
        <end position="164"/>
    </location>
</feature>
<dbReference type="Proteomes" id="UP000196560">
    <property type="component" value="Unassembled WGS sequence"/>
</dbReference>
<gene>
    <name evidence="3" type="ORF">B5G21_02115</name>
</gene>
<dbReference type="InterPro" id="IPR025420">
    <property type="entry name" value="DUF4143"/>
</dbReference>
<dbReference type="AlphaFoldDB" id="A0A1Y3U5S5"/>
<name>A0A1Y3U5S5_9ACTN</name>
<dbReference type="EMBL" id="NFHO01000002">
    <property type="protein sequence ID" value="OUN44091.1"/>
    <property type="molecule type" value="Genomic_DNA"/>
</dbReference>
<dbReference type="InterPro" id="IPR041682">
    <property type="entry name" value="AAA_14"/>
</dbReference>
<feature type="domain" description="DUF4143" evidence="2">
    <location>
        <begin position="210"/>
        <end position="367"/>
    </location>
</feature>
<dbReference type="InterPro" id="IPR027417">
    <property type="entry name" value="P-loop_NTPase"/>
</dbReference>
<reference evidence="4" key="1">
    <citation type="submission" date="2017-04" db="EMBL/GenBank/DDBJ databases">
        <title>Function of individual gut microbiota members based on whole genome sequencing of pure cultures obtained from chicken caecum.</title>
        <authorList>
            <person name="Medvecky M."/>
            <person name="Cejkova D."/>
            <person name="Polansky O."/>
            <person name="Karasova D."/>
            <person name="Kubasova T."/>
            <person name="Cizek A."/>
            <person name="Rychlik I."/>
        </authorList>
    </citation>
    <scope>NUCLEOTIDE SEQUENCE [LARGE SCALE GENOMIC DNA]</scope>
    <source>
        <strain evidence="4">An70</strain>
    </source>
</reference>
<dbReference type="PANTHER" id="PTHR33295">
    <property type="entry name" value="ATPASE"/>
    <property type="match status" value="1"/>
</dbReference>
<evidence type="ECO:0000313" key="4">
    <source>
        <dbReference type="Proteomes" id="UP000196560"/>
    </source>
</evidence>
<dbReference type="Pfam" id="PF13173">
    <property type="entry name" value="AAA_14"/>
    <property type="match status" value="1"/>
</dbReference>
<organism evidence="3 4">
    <name type="scientific">Enorma massiliensis</name>
    <dbReference type="NCBI Taxonomy" id="1472761"/>
    <lineage>
        <taxon>Bacteria</taxon>
        <taxon>Bacillati</taxon>
        <taxon>Actinomycetota</taxon>
        <taxon>Coriobacteriia</taxon>
        <taxon>Coriobacteriales</taxon>
        <taxon>Coriobacteriaceae</taxon>
        <taxon>Enorma</taxon>
    </lineage>
</organism>
<sequence>MEIRRDRYLNRLIDRMHNGMVKVITGIRRCGKTYLLFNLFGDYLRSEGVDDDHIIEVALDVEESVALRDPAALSAYLRSRIANGREQYYVFLDEAQYAISREELKNPDAPPRLYGVLNGLLRMRNVDVYVTGSNSKLLSHDVMTGFRGRGDEVRVRPLSFSEFMQGFDGDRYQGWAEYTVYGGMPLTLSMHTDEQKARYLERLFEETYLKDVVERYEIRKRDELDDLVNVLASGIGTLTNPSKLENTFKSVLHSKISSNTISSYIGYLEDAFVIEEARRYDVKGRGYIGSPLKYYFEDVGLRNARLGFRQVEESHIMENVVYNELRARGYSVDVGVVEKRAREEGRDVRRQLEVDFVANRGSDRVYIQSALEMRTPEKAAQERASLLGINDSFKKVVLVRDVVKPLRDEWGVVTMSVFDFLLDENSLAGI</sequence>
<keyword evidence="4" id="KW-1185">Reference proteome</keyword>
<evidence type="ECO:0000259" key="1">
    <source>
        <dbReference type="Pfam" id="PF13173"/>
    </source>
</evidence>
<dbReference type="PANTHER" id="PTHR33295:SF18">
    <property type="entry name" value="AAA+ ATPASE DOMAIN-CONTAINING PROTEIN"/>
    <property type="match status" value="1"/>
</dbReference>
<dbReference type="SUPFAM" id="SSF52540">
    <property type="entry name" value="P-loop containing nucleoside triphosphate hydrolases"/>
    <property type="match status" value="1"/>
</dbReference>